<organism evidence="3 4">
    <name type="scientific">Wenjunlia tyrosinilytica</name>
    <dbReference type="NCBI Taxonomy" id="1544741"/>
    <lineage>
        <taxon>Bacteria</taxon>
        <taxon>Bacillati</taxon>
        <taxon>Actinomycetota</taxon>
        <taxon>Actinomycetes</taxon>
        <taxon>Kitasatosporales</taxon>
        <taxon>Streptomycetaceae</taxon>
        <taxon>Wenjunlia</taxon>
    </lineage>
</organism>
<dbReference type="RefSeq" id="WP_189131803.1">
    <property type="nucleotide sequence ID" value="NZ_BMMS01000010.1"/>
</dbReference>
<name>A0A918DWZ6_9ACTN</name>
<proteinExistence type="predicted"/>
<dbReference type="AlphaFoldDB" id="A0A918DWZ6"/>
<feature type="compositionally biased region" description="Gly residues" evidence="1">
    <location>
        <begin position="92"/>
        <end position="113"/>
    </location>
</feature>
<keyword evidence="2" id="KW-0812">Transmembrane</keyword>
<dbReference type="Pfam" id="PF04186">
    <property type="entry name" value="FxsA"/>
    <property type="match status" value="2"/>
</dbReference>
<dbReference type="GO" id="GO:0016020">
    <property type="term" value="C:membrane"/>
    <property type="evidence" value="ECO:0007669"/>
    <property type="project" value="InterPro"/>
</dbReference>
<reference evidence="3" key="1">
    <citation type="journal article" date="2014" name="Int. J. Syst. Evol. Microbiol.">
        <title>Complete genome sequence of Corynebacterium casei LMG S-19264T (=DSM 44701T), isolated from a smear-ripened cheese.</title>
        <authorList>
            <consortium name="US DOE Joint Genome Institute (JGI-PGF)"/>
            <person name="Walter F."/>
            <person name="Albersmeier A."/>
            <person name="Kalinowski J."/>
            <person name="Ruckert C."/>
        </authorList>
    </citation>
    <scope>NUCLEOTIDE SEQUENCE</scope>
    <source>
        <strain evidence="3">CGMCC 4.7201</strain>
    </source>
</reference>
<dbReference type="Proteomes" id="UP000641932">
    <property type="component" value="Unassembled WGS sequence"/>
</dbReference>
<keyword evidence="4" id="KW-1185">Reference proteome</keyword>
<evidence type="ECO:0000313" key="4">
    <source>
        <dbReference type="Proteomes" id="UP000641932"/>
    </source>
</evidence>
<feature type="region of interest" description="Disordered" evidence="1">
    <location>
        <begin position="1"/>
        <end position="20"/>
    </location>
</feature>
<gene>
    <name evidence="3" type="ORF">GCM10012280_26260</name>
</gene>
<evidence type="ECO:0000313" key="3">
    <source>
        <dbReference type="EMBL" id="GGO87551.1"/>
    </source>
</evidence>
<evidence type="ECO:0000256" key="2">
    <source>
        <dbReference type="SAM" id="Phobius"/>
    </source>
</evidence>
<dbReference type="PANTHER" id="PTHR35335">
    <property type="entry name" value="UPF0716 PROTEIN FXSA"/>
    <property type="match status" value="1"/>
</dbReference>
<feature type="transmembrane region" description="Helical" evidence="2">
    <location>
        <begin position="46"/>
        <end position="67"/>
    </location>
</feature>
<comment type="caution">
    <text evidence="3">The sequence shown here is derived from an EMBL/GenBank/DDBJ whole genome shotgun (WGS) entry which is preliminary data.</text>
</comment>
<dbReference type="EMBL" id="BMMS01000010">
    <property type="protein sequence ID" value="GGO87551.1"/>
    <property type="molecule type" value="Genomic_DNA"/>
</dbReference>
<protein>
    <submittedName>
        <fullName evidence="3">Membrane protein</fullName>
    </submittedName>
</protein>
<accession>A0A918DWZ6</accession>
<feature type="region of interest" description="Disordered" evidence="1">
    <location>
        <begin position="83"/>
        <end position="122"/>
    </location>
</feature>
<keyword evidence="2" id="KW-1133">Transmembrane helix</keyword>
<sequence length="203" mass="20352">MVSPDIPQAHQQPPRRRRSRARVVVPLAVAAWVVLEVWLLTVVAGATSAGLVLLLLAAGFVVGAVVVKRAGVRAWRGLTEAFQPPGPAEGAHSGGPSGDGGGAASGRRGGSSGATGSSSATGSSGAGLSMLGGALLMLPGFASDALGLLLILPPVQALIRKVLPTSRLATAGPVGEAYQQARIHRPDGKVVQGEVVDRDPDGS</sequence>
<feature type="transmembrane region" description="Helical" evidence="2">
    <location>
        <begin position="21"/>
        <end position="40"/>
    </location>
</feature>
<evidence type="ECO:0000256" key="1">
    <source>
        <dbReference type="SAM" id="MobiDB-lite"/>
    </source>
</evidence>
<dbReference type="InterPro" id="IPR007313">
    <property type="entry name" value="FxsA"/>
</dbReference>
<reference evidence="3" key="2">
    <citation type="submission" date="2020-09" db="EMBL/GenBank/DDBJ databases">
        <authorList>
            <person name="Sun Q."/>
            <person name="Zhou Y."/>
        </authorList>
    </citation>
    <scope>NUCLEOTIDE SEQUENCE</scope>
    <source>
        <strain evidence="3">CGMCC 4.7201</strain>
    </source>
</reference>
<keyword evidence="2" id="KW-0472">Membrane</keyword>
<dbReference type="PANTHER" id="PTHR35335:SF1">
    <property type="entry name" value="UPF0716 PROTEIN FXSA"/>
    <property type="match status" value="1"/>
</dbReference>